<evidence type="ECO:0000313" key="2">
    <source>
        <dbReference type="EMBL" id="OAV97558.1"/>
    </source>
</evidence>
<evidence type="ECO:0000313" key="3">
    <source>
        <dbReference type="EnsemblFungi" id="PTTG_10279-t43_1-p1"/>
    </source>
</evidence>
<reference evidence="3 4" key="3">
    <citation type="journal article" date="2017" name="G3 (Bethesda)">
        <title>Comparative analysis highlights variable genome content of wheat rusts and divergence of the mating loci.</title>
        <authorList>
            <person name="Cuomo C.A."/>
            <person name="Bakkeren G."/>
            <person name="Khalil H.B."/>
            <person name="Panwar V."/>
            <person name="Joly D."/>
            <person name="Linning R."/>
            <person name="Sakthikumar S."/>
            <person name="Song X."/>
            <person name="Adiconis X."/>
            <person name="Fan L."/>
            <person name="Goldberg J.M."/>
            <person name="Levin J.Z."/>
            <person name="Young S."/>
            <person name="Zeng Q."/>
            <person name="Anikster Y."/>
            <person name="Bruce M."/>
            <person name="Wang M."/>
            <person name="Yin C."/>
            <person name="McCallum B."/>
            <person name="Szabo L.J."/>
            <person name="Hulbert S."/>
            <person name="Chen X."/>
            <person name="Fellers J.P."/>
        </authorList>
    </citation>
    <scope>NUCLEOTIDE SEQUENCE</scope>
    <source>
        <strain evidence="3">isolate 1-1 / race 1 (BBBD)</strain>
        <strain evidence="4">Isolate 1-1 / race 1 (BBBD)</strain>
    </source>
</reference>
<dbReference type="Proteomes" id="UP000005240">
    <property type="component" value="Unassembled WGS sequence"/>
</dbReference>
<dbReference type="AlphaFoldDB" id="A0A0C4FAN6"/>
<evidence type="ECO:0000256" key="1">
    <source>
        <dbReference type="SAM" id="MobiDB-lite"/>
    </source>
</evidence>
<reference evidence="2" key="2">
    <citation type="submission" date="2016-05" db="EMBL/GenBank/DDBJ databases">
        <title>Comparative analysis highlights variable genome content of wheat rusts and divergence of the mating loci.</title>
        <authorList>
            <person name="Cuomo C.A."/>
            <person name="Bakkeren G."/>
            <person name="Szabo L."/>
            <person name="Khalil H."/>
            <person name="Joly D."/>
            <person name="Goldberg J."/>
            <person name="Young S."/>
            <person name="Zeng Q."/>
            <person name="Fellers J."/>
        </authorList>
    </citation>
    <scope>NUCLEOTIDE SEQUENCE [LARGE SCALE GENOMIC DNA]</scope>
    <source>
        <strain evidence="2">1-1 BBBD Race 1</strain>
    </source>
</reference>
<dbReference type="EMBL" id="ADAS02000012">
    <property type="protein sequence ID" value="OAV97558.1"/>
    <property type="molecule type" value="Genomic_DNA"/>
</dbReference>
<dbReference type="VEuPathDB" id="FungiDB:PTTG_10279"/>
<reference evidence="3" key="4">
    <citation type="submission" date="2025-05" db="UniProtKB">
        <authorList>
            <consortium name="EnsemblFungi"/>
        </authorList>
    </citation>
    <scope>IDENTIFICATION</scope>
    <source>
        <strain evidence="3">isolate 1-1 / race 1 (BBBD)</strain>
    </source>
</reference>
<feature type="region of interest" description="Disordered" evidence="1">
    <location>
        <begin position="301"/>
        <end position="322"/>
    </location>
</feature>
<evidence type="ECO:0000313" key="4">
    <source>
        <dbReference type="Proteomes" id="UP000005240"/>
    </source>
</evidence>
<sequence length="322" mass="34583">MTPPPNCADCLSAKDYVHQARAWARKHGINKRLKRPQEPASTSAPGPSSAPRPSPTTGSKRPLEDSLKQSPKCPCPSGSQTLGLAARFSACPRDPTPIVLSPEPAFPQAPATPTKDTKMVPNNPSHTPSGSPPSSPRSIPQARASRTSSIHTLESTNPPSPPANTSPKAPQLLALPSANAQAMSPDSPPSRPQATSMPTHLPPPPEQTADKEAVLLNRQVAEISRSLHNTFPKNPLWEEAVFTATAVLESVGAFRNMYCNLLHLATVTPAQHRCRYATFLAKINQLAKRLELPVIVPANKRAEVPDPHRPPPTQLLSQHLHC</sequence>
<reference evidence="2" key="1">
    <citation type="submission" date="2009-11" db="EMBL/GenBank/DDBJ databases">
        <authorList>
            <consortium name="The Broad Institute Genome Sequencing Platform"/>
            <person name="Ward D."/>
            <person name="Feldgarden M."/>
            <person name="Earl A."/>
            <person name="Young S.K."/>
            <person name="Zeng Q."/>
            <person name="Koehrsen M."/>
            <person name="Alvarado L."/>
            <person name="Berlin A."/>
            <person name="Bochicchio J."/>
            <person name="Borenstein D."/>
            <person name="Chapman S.B."/>
            <person name="Chen Z."/>
            <person name="Engels R."/>
            <person name="Freedman E."/>
            <person name="Gellesch M."/>
            <person name="Goldberg J."/>
            <person name="Griggs A."/>
            <person name="Gujja S."/>
            <person name="Heilman E."/>
            <person name="Heiman D."/>
            <person name="Hepburn T."/>
            <person name="Howarth C."/>
            <person name="Jen D."/>
            <person name="Larson L."/>
            <person name="Lewis B."/>
            <person name="Mehta T."/>
            <person name="Park D."/>
            <person name="Pearson M."/>
            <person name="Roberts A."/>
            <person name="Saif S."/>
            <person name="Shea T."/>
            <person name="Shenoy N."/>
            <person name="Sisk P."/>
            <person name="Stolte C."/>
            <person name="Sykes S."/>
            <person name="Thomson T."/>
            <person name="Walk T."/>
            <person name="White J."/>
            <person name="Yandava C."/>
            <person name="Izard J."/>
            <person name="Baranova O.V."/>
            <person name="Blanton J.M."/>
            <person name="Tanner A.C."/>
            <person name="Dewhirst F.E."/>
            <person name="Haas B."/>
            <person name="Nusbaum C."/>
            <person name="Birren B."/>
        </authorList>
    </citation>
    <scope>NUCLEOTIDE SEQUENCE [LARGE SCALE GENOMIC DNA]</scope>
    <source>
        <strain evidence="2">1-1 BBBD Race 1</strain>
    </source>
</reference>
<feature type="compositionally biased region" description="Polar residues" evidence="1">
    <location>
        <begin position="144"/>
        <end position="155"/>
    </location>
</feature>
<organism evidence="2">
    <name type="scientific">Puccinia triticina (isolate 1-1 / race 1 (BBBD))</name>
    <name type="common">Brown leaf rust fungus</name>
    <dbReference type="NCBI Taxonomy" id="630390"/>
    <lineage>
        <taxon>Eukaryota</taxon>
        <taxon>Fungi</taxon>
        <taxon>Dikarya</taxon>
        <taxon>Basidiomycota</taxon>
        <taxon>Pucciniomycotina</taxon>
        <taxon>Pucciniomycetes</taxon>
        <taxon>Pucciniales</taxon>
        <taxon>Pucciniaceae</taxon>
        <taxon>Puccinia</taxon>
    </lineage>
</organism>
<feature type="region of interest" description="Disordered" evidence="1">
    <location>
        <begin position="26"/>
        <end position="208"/>
    </location>
</feature>
<name>A0A0C4FAN6_PUCT1</name>
<accession>A0A0C4FAN6</accession>
<dbReference type="EnsemblFungi" id="PTTG_10279-t43_1">
    <property type="protein sequence ID" value="PTTG_10279-t43_1-p1"/>
    <property type="gene ID" value="PTTG_10279"/>
</dbReference>
<protein>
    <submittedName>
        <fullName evidence="2 3">Uncharacterized protein</fullName>
    </submittedName>
</protein>
<proteinExistence type="predicted"/>
<gene>
    <name evidence="2" type="ORF">PTTG_10279</name>
</gene>
<keyword evidence="4" id="KW-1185">Reference proteome</keyword>